<dbReference type="NCBIfam" id="NF008913">
    <property type="entry name" value="PRK12276.1"/>
    <property type="match status" value="1"/>
</dbReference>
<sequence length="501" mass="55968">MREPPQTDEGWYALHDFRRLDWAAWRDAPQREQDRAVEEGVEYLQHHEDVADAEDGASAVFAMVGHKADLLVVHLRPTLDALSTAERRFDRTALGAFTEQSTSYVSVTEVSGYVSDAYFADDEEEVDTGLKRYIEGKLEPEIPEDGYLSFYPMSRKRGEQDNWYDLPFERRREMMQEHGEHGREFGGRVKQIVASSVGLDDWEWGVTLFSDDPTDLKDIVYEMRYDEASARYSEFGPFYVGRRFPPEDLPAFLGGESVPTGADGHAHGSGAHGEGGEGHHGGDAHGEGDEGHHGGDAHGEAGDENVEDADIRGELADLDVYAGKPHGEDVYATVLYSEADADELFEEVDGLRSNFDHYDTHAKTAVYDALDRDRRAVVSIWDTASAADTAAGFLADLPDVVSRAGEESGFGTMGMFYTVKPEHREDFVEKFETVGGLLGDMEGHGETDLMINLEDENDMFIASQWRSKEDAMAFFRSDEFTDTVSWGRDVLADRPRHVFLA</sequence>
<dbReference type="InterPro" id="IPR011008">
    <property type="entry name" value="Dimeric_a/b-barrel"/>
</dbReference>
<feature type="compositionally biased region" description="Basic and acidic residues" evidence="4">
    <location>
        <begin position="274"/>
        <end position="301"/>
    </location>
</feature>
<feature type="region of interest" description="Disordered" evidence="4">
    <location>
        <begin position="255"/>
        <end position="303"/>
    </location>
</feature>
<feature type="domain" description="ABM" evidence="5">
    <location>
        <begin position="411"/>
        <end position="499"/>
    </location>
</feature>
<dbReference type="EMBL" id="JBHTAT010000001">
    <property type="protein sequence ID" value="MFC7254217.1"/>
    <property type="molecule type" value="Genomic_DNA"/>
</dbReference>
<accession>A0ABD5ZUK1</accession>
<keyword evidence="3" id="KW-0408">Iron</keyword>
<evidence type="ECO:0000313" key="7">
    <source>
        <dbReference type="Proteomes" id="UP001596434"/>
    </source>
</evidence>
<dbReference type="Gene3D" id="3.30.70.1030">
    <property type="entry name" value="Apc35880, domain 1"/>
    <property type="match status" value="2"/>
</dbReference>
<evidence type="ECO:0000313" key="6">
    <source>
        <dbReference type="EMBL" id="MFC7254217.1"/>
    </source>
</evidence>
<protein>
    <submittedName>
        <fullName evidence="6">Heme-binding protein</fullName>
    </submittedName>
</protein>
<keyword evidence="7" id="KW-1185">Reference proteome</keyword>
<dbReference type="AlphaFoldDB" id="A0ABD5ZUK1"/>
<organism evidence="6 7">
    <name type="scientific">Haloplanus litoreus</name>
    <dbReference type="NCBI Taxonomy" id="767515"/>
    <lineage>
        <taxon>Archaea</taxon>
        <taxon>Methanobacteriati</taxon>
        <taxon>Methanobacteriota</taxon>
        <taxon>Stenosarchaea group</taxon>
        <taxon>Halobacteria</taxon>
        <taxon>Halobacteriales</taxon>
        <taxon>Haloferacaceae</taxon>
        <taxon>Haloplanus</taxon>
    </lineage>
</organism>
<evidence type="ECO:0000256" key="3">
    <source>
        <dbReference type="ARBA" id="ARBA00023004"/>
    </source>
</evidence>
<gene>
    <name evidence="6" type="ORF">ACFQKE_02650</name>
</gene>
<evidence type="ECO:0000256" key="1">
    <source>
        <dbReference type="ARBA" id="ARBA00022617"/>
    </source>
</evidence>
<keyword evidence="2" id="KW-0479">Metal-binding</keyword>
<keyword evidence="1" id="KW-0349">Heme</keyword>
<dbReference type="RefSeq" id="WP_379702421.1">
    <property type="nucleotide sequence ID" value="NZ_JBHTAT010000001.1"/>
</dbReference>
<dbReference type="SUPFAM" id="SSF54909">
    <property type="entry name" value="Dimeric alpha+beta barrel"/>
    <property type="match status" value="2"/>
</dbReference>
<reference evidence="6 7" key="1">
    <citation type="journal article" date="2019" name="Int. J. Syst. Evol. Microbiol.">
        <title>The Global Catalogue of Microorganisms (GCM) 10K type strain sequencing project: providing services to taxonomists for standard genome sequencing and annotation.</title>
        <authorList>
            <consortium name="The Broad Institute Genomics Platform"/>
            <consortium name="The Broad Institute Genome Sequencing Center for Infectious Disease"/>
            <person name="Wu L."/>
            <person name="Ma J."/>
        </authorList>
    </citation>
    <scope>NUCLEOTIDE SEQUENCE [LARGE SCALE GENOMIC DNA]</scope>
    <source>
        <strain evidence="6 7">GX21</strain>
    </source>
</reference>
<dbReference type="Pfam" id="PF03992">
    <property type="entry name" value="ABM"/>
    <property type="match status" value="1"/>
</dbReference>
<evidence type="ECO:0000259" key="5">
    <source>
        <dbReference type="PROSITE" id="PS51725"/>
    </source>
</evidence>
<dbReference type="Pfam" id="PF06778">
    <property type="entry name" value="Chlor_dismutase"/>
    <property type="match status" value="1"/>
</dbReference>
<dbReference type="PANTHER" id="PTHR36843">
    <property type="entry name" value="HEME-DEPENDENT PEROXIDASE YWFI-RELATED"/>
    <property type="match status" value="1"/>
</dbReference>
<name>A0ABD5ZUK1_9EURY</name>
<dbReference type="InterPro" id="IPR007138">
    <property type="entry name" value="ABM_dom"/>
</dbReference>
<evidence type="ECO:0000256" key="2">
    <source>
        <dbReference type="ARBA" id="ARBA00022723"/>
    </source>
</evidence>
<dbReference type="PROSITE" id="PS51725">
    <property type="entry name" value="ABM"/>
    <property type="match status" value="1"/>
</dbReference>
<dbReference type="Proteomes" id="UP001596434">
    <property type="component" value="Unassembled WGS sequence"/>
</dbReference>
<comment type="caution">
    <text evidence="6">The sequence shown here is derived from an EMBL/GenBank/DDBJ whole genome shotgun (WGS) entry which is preliminary data.</text>
</comment>
<proteinExistence type="predicted"/>
<dbReference type="GO" id="GO:0046872">
    <property type="term" value="F:metal ion binding"/>
    <property type="evidence" value="ECO:0007669"/>
    <property type="project" value="UniProtKB-KW"/>
</dbReference>
<dbReference type="Gene3D" id="3.30.70.100">
    <property type="match status" value="1"/>
</dbReference>
<dbReference type="GeneID" id="96952515"/>
<dbReference type="NCBIfam" id="NF007124">
    <property type="entry name" value="PRK09565.1"/>
    <property type="match status" value="2"/>
</dbReference>
<dbReference type="PANTHER" id="PTHR36843:SF1">
    <property type="entry name" value="COPROHEME DECARBOXYLASE"/>
    <property type="match status" value="1"/>
</dbReference>
<evidence type="ECO:0000256" key="4">
    <source>
        <dbReference type="SAM" id="MobiDB-lite"/>
    </source>
</evidence>
<dbReference type="InterPro" id="IPR010644">
    <property type="entry name" value="ChdC/CLD"/>
</dbReference>